<evidence type="ECO:0000256" key="1">
    <source>
        <dbReference type="ARBA" id="ARBA00005870"/>
    </source>
</evidence>
<dbReference type="CDD" id="cd01886">
    <property type="entry name" value="EF-G"/>
    <property type="match status" value="1"/>
</dbReference>
<dbReference type="Pfam" id="PF00009">
    <property type="entry name" value="GTP_EFTU"/>
    <property type="match status" value="1"/>
</dbReference>
<evidence type="ECO:0000256" key="4">
    <source>
        <dbReference type="ARBA" id="ARBA00022917"/>
    </source>
</evidence>
<dbReference type="FunFam" id="3.30.70.240:FF:000001">
    <property type="entry name" value="Elongation factor G"/>
    <property type="match status" value="1"/>
</dbReference>
<evidence type="ECO:0000256" key="2">
    <source>
        <dbReference type="ARBA" id="ARBA00022741"/>
    </source>
</evidence>
<dbReference type="InterPro" id="IPR027417">
    <property type="entry name" value="P-loop_NTPase"/>
</dbReference>
<name>A0A1G2GUQ0_9BACT</name>
<dbReference type="Pfam" id="PF14492">
    <property type="entry name" value="EFG_III"/>
    <property type="match status" value="1"/>
</dbReference>
<sequence>MPRIYPPEKIRNIGIIAHIDAGKTTVSERILFYTGVSHKIGEVHTGDTVMDWMEQERERGITITSAATTAFWTPTYRIGDKKYEHQINLIDTPGHIDFTVEVKRSLRVLDGAVVVFDGVSGVEPQSETNWRYADEYNVPRICFINKLDRMGASFEGSLASIQERLSSTAIPVQLPIGLEEHYAGIIDLLANKAYEFNGEHGEKIIEIPIPENMKAEVEKRRHILIEKIADNDDELMTKYLDGKEIQLDDLRRVLRKAVIANKIVPVFCGSALKNKGVQFVLNAVVEYLPSPLDLPPVKGIDMKTGAEIFRKPSDDEPFTALAFKIATDPYVGTLTYFRNYAGILKRGSYIFNSIKNQQERIGRVVRMHANEREEVDEIYAGEIAAIVGLKNTTTGDTLCTAEAPIILEKIIFPEPVIGIRIEPKTKADQEKMSMALHRLADEDPTFRVKGDIETGDTIISGMGELHLEIIVDRMKREFGVDASVGRPQVAYRETITSEAEAEGKYIRQSGGRGQYGHVRLRVKPLERGTGFVFLDEIKGGAIPNEFIPAVEKGVKEALDKGVVAHYPISDVEVTLYDGSFHEVDSSEAAFKIAGSMAFQEAVKRAKPVILEPIMKIQVLIPTNFLGEVTGNLNSKRARIEEMIDRPNIKVINATVPLSEMFGYATEIRSMTQGRGSFTMEFDKYEPAPKNIEQQIIEGKRR</sequence>
<dbReference type="InterPro" id="IPR035647">
    <property type="entry name" value="EFG_III/V"/>
</dbReference>
<dbReference type="FunFam" id="3.40.50.300:FF:000029">
    <property type="entry name" value="Elongation factor G"/>
    <property type="match status" value="1"/>
</dbReference>
<dbReference type="InterPro" id="IPR000795">
    <property type="entry name" value="T_Tr_GTP-bd_dom"/>
</dbReference>
<evidence type="ECO:0000313" key="10">
    <source>
        <dbReference type="Proteomes" id="UP000179106"/>
    </source>
</evidence>
<dbReference type="PANTHER" id="PTHR43261:SF1">
    <property type="entry name" value="RIBOSOME-RELEASING FACTOR 2, MITOCHONDRIAL"/>
    <property type="match status" value="1"/>
</dbReference>
<feature type="domain" description="Tr-type G" evidence="8">
    <location>
        <begin position="8"/>
        <end position="292"/>
    </location>
</feature>
<dbReference type="SUPFAM" id="SSF50447">
    <property type="entry name" value="Translation proteins"/>
    <property type="match status" value="1"/>
</dbReference>
<dbReference type="AlphaFoldDB" id="A0A1G2GUQ0"/>
<keyword evidence="5 6" id="KW-0342">GTP-binding</keyword>
<reference evidence="9 10" key="1">
    <citation type="journal article" date="2016" name="Nat. Commun.">
        <title>Thousands of microbial genomes shed light on interconnected biogeochemical processes in an aquifer system.</title>
        <authorList>
            <person name="Anantharaman K."/>
            <person name="Brown C.T."/>
            <person name="Hug L.A."/>
            <person name="Sharon I."/>
            <person name="Castelle C.J."/>
            <person name="Probst A.J."/>
            <person name="Thomas B.C."/>
            <person name="Singh A."/>
            <person name="Wilkins M.J."/>
            <person name="Karaoz U."/>
            <person name="Brodie E.L."/>
            <person name="Williams K.H."/>
            <person name="Hubbard S.S."/>
            <person name="Banfield J.F."/>
        </authorList>
    </citation>
    <scope>NUCLEOTIDE SEQUENCE [LARGE SCALE GENOMIC DNA]</scope>
</reference>
<dbReference type="Gene3D" id="3.30.70.870">
    <property type="entry name" value="Elongation Factor G (Translational Gtpase), domain 3"/>
    <property type="match status" value="1"/>
</dbReference>
<dbReference type="PANTHER" id="PTHR43261">
    <property type="entry name" value="TRANSLATION ELONGATION FACTOR G-RELATED"/>
    <property type="match status" value="1"/>
</dbReference>
<dbReference type="Gene3D" id="3.30.70.240">
    <property type="match status" value="1"/>
</dbReference>
<dbReference type="InterPro" id="IPR041095">
    <property type="entry name" value="EFG_II"/>
</dbReference>
<dbReference type="InterPro" id="IPR020568">
    <property type="entry name" value="Ribosomal_Su5_D2-typ_SF"/>
</dbReference>
<dbReference type="SUPFAM" id="SSF54980">
    <property type="entry name" value="EF-G C-terminal domain-like"/>
    <property type="match status" value="2"/>
</dbReference>
<dbReference type="PROSITE" id="PS51722">
    <property type="entry name" value="G_TR_2"/>
    <property type="match status" value="1"/>
</dbReference>
<dbReference type="InterPro" id="IPR035649">
    <property type="entry name" value="EFG_V"/>
</dbReference>
<dbReference type="PROSITE" id="PS00301">
    <property type="entry name" value="G_TR_1"/>
    <property type="match status" value="1"/>
</dbReference>
<dbReference type="InterPro" id="IPR005517">
    <property type="entry name" value="Transl_elong_EFG/EF2_IV"/>
</dbReference>
<dbReference type="GO" id="GO:0032790">
    <property type="term" value="P:ribosome disassembly"/>
    <property type="evidence" value="ECO:0007669"/>
    <property type="project" value="TreeGrafter"/>
</dbReference>
<dbReference type="Gene3D" id="3.40.50.300">
    <property type="entry name" value="P-loop containing nucleotide triphosphate hydrolases"/>
    <property type="match status" value="1"/>
</dbReference>
<comment type="subcellular location">
    <subcellularLocation>
        <location evidence="6">Cytoplasm</location>
    </subcellularLocation>
</comment>
<dbReference type="NCBIfam" id="TIGR00484">
    <property type="entry name" value="EF-G"/>
    <property type="match status" value="1"/>
</dbReference>
<keyword evidence="2 6" id="KW-0547">Nucleotide-binding</keyword>
<dbReference type="GO" id="GO:0005737">
    <property type="term" value="C:cytoplasm"/>
    <property type="evidence" value="ECO:0007669"/>
    <property type="project" value="UniProtKB-SubCell"/>
</dbReference>
<comment type="function">
    <text evidence="6">Catalyzes the GTP-dependent ribosomal translocation step during translation elongation. During this step, the ribosome changes from the pre-translocational (PRE) to the post-translocational (POST) state as the newly formed A-site-bound peptidyl-tRNA and P-site-bound deacylated tRNA move to the P and E sites, respectively. Catalyzes the coordinated movement of the two tRNA molecules, the mRNA and conformational changes in the ribosome.</text>
</comment>
<dbReference type="InterPro" id="IPR014721">
    <property type="entry name" value="Ribsml_uS5_D2-typ_fold_subgr"/>
</dbReference>
<dbReference type="SUPFAM" id="SSF54211">
    <property type="entry name" value="Ribosomal protein S5 domain 2-like"/>
    <property type="match status" value="1"/>
</dbReference>
<keyword evidence="6" id="KW-0963">Cytoplasm</keyword>
<dbReference type="FunFam" id="3.30.230.10:FF:000003">
    <property type="entry name" value="Elongation factor G"/>
    <property type="match status" value="1"/>
</dbReference>
<organism evidence="9 10">
    <name type="scientific">Candidatus Ryanbacteria bacterium RIFCSPLOWO2_01_FULL_48_26</name>
    <dbReference type="NCBI Taxonomy" id="1802126"/>
    <lineage>
        <taxon>Bacteria</taxon>
        <taxon>Candidatus Ryaniibacteriota</taxon>
    </lineage>
</organism>
<evidence type="ECO:0000256" key="3">
    <source>
        <dbReference type="ARBA" id="ARBA00022768"/>
    </source>
</evidence>
<dbReference type="Gene3D" id="3.30.230.10">
    <property type="match status" value="1"/>
</dbReference>
<gene>
    <name evidence="6" type="primary">fusA</name>
    <name evidence="9" type="ORF">A3B25_01395</name>
</gene>
<dbReference type="Pfam" id="PF03764">
    <property type="entry name" value="EFG_IV"/>
    <property type="match status" value="1"/>
</dbReference>
<dbReference type="HAMAP" id="MF_00054_B">
    <property type="entry name" value="EF_G_EF_2_B"/>
    <property type="match status" value="1"/>
</dbReference>
<dbReference type="CDD" id="cd04088">
    <property type="entry name" value="EFG_mtEFG_II"/>
    <property type="match status" value="1"/>
</dbReference>
<dbReference type="NCBIfam" id="NF009891">
    <property type="entry name" value="PRK13351.1-1"/>
    <property type="match status" value="1"/>
</dbReference>
<feature type="binding site" evidence="6">
    <location>
        <begin position="91"/>
        <end position="95"/>
    </location>
    <ligand>
        <name>GTP</name>
        <dbReference type="ChEBI" id="CHEBI:37565"/>
    </ligand>
</feature>
<dbReference type="InterPro" id="IPR005225">
    <property type="entry name" value="Small_GTP-bd"/>
</dbReference>
<dbReference type="CDD" id="cd01434">
    <property type="entry name" value="EFG_mtEFG1_IV"/>
    <property type="match status" value="1"/>
</dbReference>
<dbReference type="FunFam" id="2.40.30.10:FF:000006">
    <property type="entry name" value="Elongation factor G"/>
    <property type="match status" value="1"/>
</dbReference>
<evidence type="ECO:0000256" key="7">
    <source>
        <dbReference type="NCBIfam" id="TIGR00484"/>
    </source>
</evidence>
<proteinExistence type="inferred from homology"/>
<dbReference type="InterPro" id="IPR031157">
    <property type="entry name" value="G_TR_CS"/>
</dbReference>
<dbReference type="PRINTS" id="PR00315">
    <property type="entry name" value="ELONGATNFCT"/>
</dbReference>
<dbReference type="FunFam" id="3.30.70.870:FF:000001">
    <property type="entry name" value="Elongation factor G"/>
    <property type="match status" value="1"/>
</dbReference>
<dbReference type="SUPFAM" id="SSF52540">
    <property type="entry name" value="P-loop containing nucleoside triphosphate hydrolases"/>
    <property type="match status" value="1"/>
</dbReference>
<feature type="binding site" evidence="6">
    <location>
        <begin position="145"/>
        <end position="148"/>
    </location>
    <ligand>
        <name>GTP</name>
        <dbReference type="ChEBI" id="CHEBI:37565"/>
    </ligand>
</feature>
<dbReference type="Proteomes" id="UP000179106">
    <property type="component" value="Unassembled WGS sequence"/>
</dbReference>
<evidence type="ECO:0000259" key="8">
    <source>
        <dbReference type="PROSITE" id="PS51722"/>
    </source>
</evidence>
<evidence type="ECO:0000256" key="6">
    <source>
        <dbReference type="HAMAP-Rule" id="MF_00054"/>
    </source>
</evidence>
<accession>A0A1G2GUQ0</accession>
<dbReference type="Pfam" id="PF03144">
    <property type="entry name" value="GTP_EFTU_D2"/>
    <property type="match status" value="1"/>
</dbReference>
<dbReference type="Gene3D" id="2.40.30.10">
    <property type="entry name" value="Translation factors"/>
    <property type="match status" value="1"/>
</dbReference>
<feature type="binding site" evidence="6">
    <location>
        <begin position="17"/>
        <end position="24"/>
    </location>
    <ligand>
        <name>GTP</name>
        <dbReference type="ChEBI" id="CHEBI:37565"/>
    </ligand>
</feature>
<dbReference type="NCBIfam" id="NF009381">
    <property type="entry name" value="PRK12740.1-5"/>
    <property type="match status" value="1"/>
</dbReference>
<dbReference type="GO" id="GO:0003924">
    <property type="term" value="F:GTPase activity"/>
    <property type="evidence" value="ECO:0007669"/>
    <property type="project" value="InterPro"/>
</dbReference>
<dbReference type="GO" id="GO:0005525">
    <property type="term" value="F:GTP binding"/>
    <property type="evidence" value="ECO:0007669"/>
    <property type="project" value="UniProtKB-UniRule"/>
</dbReference>
<comment type="caution">
    <text evidence="9">The sequence shown here is derived from an EMBL/GenBank/DDBJ whole genome shotgun (WGS) entry which is preliminary data.</text>
</comment>
<dbReference type="InterPro" id="IPR004161">
    <property type="entry name" value="EFTu-like_2"/>
</dbReference>
<dbReference type="SMART" id="SM00838">
    <property type="entry name" value="EFG_C"/>
    <property type="match status" value="1"/>
</dbReference>
<dbReference type="InterPro" id="IPR004540">
    <property type="entry name" value="Transl_elong_EFG/EF2"/>
</dbReference>
<evidence type="ECO:0000313" key="9">
    <source>
        <dbReference type="EMBL" id="OGZ53681.1"/>
    </source>
</evidence>
<dbReference type="SMART" id="SM00889">
    <property type="entry name" value="EFG_IV"/>
    <property type="match status" value="1"/>
</dbReference>
<dbReference type="NCBIfam" id="NF009379">
    <property type="entry name" value="PRK12740.1-3"/>
    <property type="match status" value="1"/>
</dbReference>
<keyword evidence="3 6" id="KW-0251">Elongation factor</keyword>
<keyword evidence="4 6" id="KW-0648">Protein biosynthesis</keyword>
<dbReference type="InterPro" id="IPR000640">
    <property type="entry name" value="EFG_V-like"/>
</dbReference>
<evidence type="ECO:0000256" key="5">
    <source>
        <dbReference type="ARBA" id="ARBA00023134"/>
    </source>
</evidence>
<dbReference type="NCBIfam" id="TIGR00231">
    <property type="entry name" value="small_GTP"/>
    <property type="match status" value="1"/>
</dbReference>
<dbReference type="STRING" id="1802126.A3B25_01395"/>
<dbReference type="GO" id="GO:0003746">
    <property type="term" value="F:translation elongation factor activity"/>
    <property type="evidence" value="ECO:0007669"/>
    <property type="project" value="UniProtKB-UniRule"/>
</dbReference>
<dbReference type="InterPro" id="IPR047872">
    <property type="entry name" value="EFG_IV"/>
</dbReference>
<dbReference type="InterPro" id="IPR009000">
    <property type="entry name" value="Transl_B-barrel_sf"/>
</dbReference>
<dbReference type="EMBL" id="MHNW01000014">
    <property type="protein sequence ID" value="OGZ53681.1"/>
    <property type="molecule type" value="Genomic_DNA"/>
</dbReference>
<comment type="similarity">
    <text evidence="1 6">Belongs to the TRAFAC class translation factor GTPase superfamily. Classic translation factor GTPase family. EF-G/EF-2 subfamily.</text>
</comment>
<protein>
    <recommendedName>
        <fullName evidence="6 7">Elongation factor G</fullName>
        <shortName evidence="6">EF-G</shortName>
    </recommendedName>
</protein>
<dbReference type="CDD" id="cd16262">
    <property type="entry name" value="EFG_III"/>
    <property type="match status" value="1"/>
</dbReference>
<dbReference type="CDD" id="cd03713">
    <property type="entry name" value="EFG_mtEFG_C"/>
    <property type="match status" value="1"/>
</dbReference>
<dbReference type="Pfam" id="PF00679">
    <property type="entry name" value="EFG_C"/>
    <property type="match status" value="1"/>
</dbReference>
<dbReference type="InterPro" id="IPR009022">
    <property type="entry name" value="EFG_III"/>
</dbReference>